<accession>A0A8I3ACH0</accession>
<feature type="compositionally biased region" description="Polar residues" evidence="1">
    <location>
        <begin position="63"/>
        <end position="74"/>
    </location>
</feature>
<sequence length="327" mass="33987">MFVPFITRSSRVERRKGGGGGGKSSGSSSTRTKSTSGSGSSTSSGKKPSGTSSSSSKKKTAVPVTTSKGKSSTSAYGWGGGSTVVITQGQLFAGRRAGGATRNQIYGTRTYGSGYPGVMGRGVAGRGFPFWYWPVVWGYGAPVGSYLRPSEYGDWYNTSRVGGRMAEATFASNSTNTTFHVLSDNSTVSSLISSIDANCSSSLSSSSSTSPQPYNASVPGTPSPSQAIQYYRASSIVLTLDGYNNSATSSSDPNVTDSSLPSGIDMTLLVCLNQTIGLAAPLVNGAGIRWSTVPSSGSLLGLETTLIPRMTRYLSVIHYDHPVERIS</sequence>
<dbReference type="Proteomes" id="UP000683000">
    <property type="component" value="Unassembled WGS sequence"/>
</dbReference>
<evidence type="ECO:0000313" key="3">
    <source>
        <dbReference type="Proteomes" id="UP000683000"/>
    </source>
</evidence>
<evidence type="ECO:0000256" key="1">
    <source>
        <dbReference type="SAM" id="MobiDB-lite"/>
    </source>
</evidence>
<dbReference type="OrthoDB" id="3365917at2759"/>
<feature type="compositionally biased region" description="Low complexity" evidence="1">
    <location>
        <begin position="25"/>
        <end position="55"/>
    </location>
</feature>
<evidence type="ECO:0000313" key="2">
    <source>
        <dbReference type="EMBL" id="KAG6377300.1"/>
    </source>
</evidence>
<gene>
    <name evidence="2" type="ORF">JVT61DRAFT_15088</name>
</gene>
<name>A0A8I3ACH0_9AGAM</name>
<reference evidence="2" key="1">
    <citation type="submission" date="2021-03" db="EMBL/GenBank/DDBJ databases">
        <title>Evolutionary innovations through gain and loss of genes in the ectomycorrhizal Boletales.</title>
        <authorList>
            <person name="Wu G."/>
            <person name="Miyauchi S."/>
            <person name="Morin E."/>
            <person name="Yang Z.-L."/>
            <person name="Xu J."/>
            <person name="Martin F.M."/>
        </authorList>
    </citation>
    <scope>NUCLEOTIDE SEQUENCE</scope>
    <source>
        <strain evidence="2">BR01</strain>
    </source>
</reference>
<feature type="region of interest" description="Disordered" evidence="1">
    <location>
        <begin position="1"/>
        <end position="74"/>
    </location>
</feature>
<keyword evidence="3" id="KW-1185">Reference proteome</keyword>
<protein>
    <submittedName>
        <fullName evidence="2">Uncharacterized protein</fullName>
    </submittedName>
</protein>
<dbReference type="AlphaFoldDB" id="A0A8I3ACH0"/>
<comment type="caution">
    <text evidence="2">The sequence shown here is derived from an EMBL/GenBank/DDBJ whole genome shotgun (WGS) entry which is preliminary data.</text>
</comment>
<dbReference type="EMBL" id="JAGFBS010000009">
    <property type="protein sequence ID" value="KAG6377300.1"/>
    <property type="molecule type" value="Genomic_DNA"/>
</dbReference>
<organism evidence="2 3">
    <name type="scientific">Boletus reticuloceps</name>
    <dbReference type="NCBI Taxonomy" id="495285"/>
    <lineage>
        <taxon>Eukaryota</taxon>
        <taxon>Fungi</taxon>
        <taxon>Dikarya</taxon>
        <taxon>Basidiomycota</taxon>
        <taxon>Agaricomycotina</taxon>
        <taxon>Agaricomycetes</taxon>
        <taxon>Agaricomycetidae</taxon>
        <taxon>Boletales</taxon>
        <taxon>Boletineae</taxon>
        <taxon>Boletaceae</taxon>
        <taxon>Boletoideae</taxon>
        <taxon>Boletus</taxon>
    </lineage>
</organism>
<proteinExistence type="predicted"/>